<reference evidence="2" key="1">
    <citation type="submission" date="2011-03" db="EMBL/GenBank/DDBJ databases">
        <title>Draft genome sequence of Brevundimonas diminuta.</title>
        <authorList>
            <person name="Brown P.J.B."/>
            <person name="Buechlein A."/>
            <person name="Hemmerich C."/>
            <person name="Brun Y.V."/>
        </authorList>
    </citation>
    <scope>NUCLEOTIDE SEQUENCE [LARGE SCALE GENOMIC DNA]</scope>
    <source>
        <strain evidence="2">C19</strain>
    </source>
</reference>
<keyword evidence="2" id="KW-1185">Reference proteome</keyword>
<evidence type="ECO:0000313" key="2">
    <source>
        <dbReference type="Proteomes" id="UP000006512"/>
    </source>
</evidence>
<evidence type="ECO:0008006" key="3">
    <source>
        <dbReference type="Google" id="ProtNLM"/>
    </source>
</evidence>
<dbReference type="RefSeq" id="WP_006271351.1">
    <property type="nucleotide sequence ID" value="NZ_GL883077.1"/>
</dbReference>
<name>F4QKV4_9CAUL</name>
<dbReference type="HOGENOM" id="CLU_2749032_0_0_5"/>
<dbReference type="Proteomes" id="UP000006512">
    <property type="component" value="Unassembled WGS sequence"/>
</dbReference>
<accession>F4QKV4</accession>
<dbReference type="STRING" id="715226.ABI_06100"/>
<organism evidence="1 2">
    <name type="scientific">Asticcacaulis biprosthecium C19</name>
    <dbReference type="NCBI Taxonomy" id="715226"/>
    <lineage>
        <taxon>Bacteria</taxon>
        <taxon>Pseudomonadati</taxon>
        <taxon>Pseudomonadota</taxon>
        <taxon>Alphaproteobacteria</taxon>
        <taxon>Caulobacterales</taxon>
        <taxon>Caulobacteraceae</taxon>
        <taxon>Asticcacaulis</taxon>
    </lineage>
</organism>
<evidence type="ECO:0000313" key="1">
    <source>
        <dbReference type="EMBL" id="EGF92177.1"/>
    </source>
</evidence>
<dbReference type="AlphaFoldDB" id="F4QKV4"/>
<dbReference type="OrthoDB" id="291307at2"/>
<gene>
    <name evidence="1" type="ORF">ABI_06100</name>
</gene>
<dbReference type="EMBL" id="GL883077">
    <property type="protein sequence ID" value="EGF92177.1"/>
    <property type="molecule type" value="Genomic_DNA"/>
</dbReference>
<protein>
    <recommendedName>
        <fullName evidence="3">Type II toxin-antitoxin system ParD family antitoxin</fullName>
    </recommendedName>
</protein>
<proteinExistence type="predicted"/>
<sequence>MIIIIIDRFSFRDRHAQRIIEARDSRREVELEALRKAIDEGINSGPSIPADEVFDRLKAKYQAMMDADRE</sequence>